<sequence length="200" mass="23392">MAQNLGSKIKEMMAVLESNSVEPHWMMKMQLKKKRSFYVQDPTRVYFVESGQVLVRKIMHSTIMKTPRKVDNEIYESFSENELVAIENLSDIGMNFSFKMTAVEDTEIISIDKEYLLNFCANYSEFAEVILKYIVQKYVYYEERGQVLQGTRLQRLQWGVLNLTGDQDNHGLTHRALGKILNVDENFISSNIYRLEKKKP</sequence>
<comment type="caution">
    <text evidence="2">The sequence shown here is derived from an EMBL/GenBank/DDBJ whole genome shotgun (WGS) entry which is preliminary data.</text>
</comment>
<dbReference type="InterPro" id="IPR018490">
    <property type="entry name" value="cNMP-bd_dom_sf"/>
</dbReference>
<dbReference type="Proteomes" id="UP000257055">
    <property type="component" value="Unassembled WGS sequence"/>
</dbReference>
<accession>A0A3D8TTU0</accession>
<dbReference type="RefSeq" id="WP_115751892.1">
    <property type="nucleotide sequence ID" value="NZ_LARY01000001.1"/>
</dbReference>
<organism evidence="2 3">
    <name type="scientific">Listeria kieliensis</name>
    <dbReference type="NCBI Taxonomy" id="1621700"/>
    <lineage>
        <taxon>Bacteria</taxon>
        <taxon>Bacillati</taxon>
        <taxon>Bacillota</taxon>
        <taxon>Bacilli</taxon>
        <taxon>Bacillales</taxon>
        <taxon>Listeriaceae</taxon>
        <taxon>Listeria</taxon>
    </lineage>
</organism>
<protein>
    <recommendedName>
        <fullName evidence="4">Crp/Fnr family transcriptional regulator</fullName>
    </recommendedName>
</protein>
<dbReference type="AlphaFoldDB" id="A0A3D8TTU0"/>
<keyword evidence="1" id="KW-0010">Activator</keyword>
<proteinExistence type="predicted"/>
<evidence type="ECO:0000313" key="2">
    <source>
        <dbReference type="EMBL" id="RDX02219.1"/>
    </source>
</evidence>
<evidence type="ECO:0008006" key="4">
    <source>
        <dbReference type="Google" id="ProtNLM"/>
    </source>
</evidence>
<dbReference type="Gene3D" id="2.60.120.10">
    <property type="entry name" value="Jelly Rolls"/>
    <property type="match status" value="1"/>
</dbReference>
<dbReference type="InterPro" id="IPR014710">
    <property type="entry name" value="RmlC-like_jellyroll"/>
</dbReference>
<evidence type="ECO:0000256" key="1">
    <source>
        <dbReference type="ARBA" id="ARBA00023159"/>
    </source>
</evidence>
<reference evidence="3" key="1">
    <citation type="submission" date="2015-04" db="EMBL/GenBank/DDBJ databases">
        <authorList>
            <person name="Schardt J."/>
            <person name="Mueller-Herbst S."/>
            <person name="Scherer S."/>
            <person name="Huptas C."/>
        </authorList>
    </citation>
    <scope>NUCLEOTIDE SEQUENCE [LARGE SCALE GENOMIC DNA]</scope>
    <source>
        <strain evidence="3">Kiel-L1</strain>
    </source>
</reference>
<evidence type="ECO:0000313" key="3">
    <source>
        <dbReference type="Proteomes" id="UP000257055"/>
    </source>
</evidence>
<name>A0A3D8TTU0_9LIST</name>
<dbReference type="EMBL" id="LARY01000001">
    <property type="protein sequence ID" value="RDX02219.1"/>
    <property type="molecule type" value="Genomic_DNA"/>
</dbReference>
<dbReference type="SUPFAM" id="SSF51206">
    <property type="entry name" value="cAMP-binding domain-like"/>
    <property type="match status" value="1"/>
</dbReference>
<gene>
    <name evidence="2" type="ORF">UR08_01420</name>
</gene>
<keyword evidence="3" id="KW-1185">Reference proteome</keyword>